<accession>A0AAX0UBB9</accession>
<comment type="caution">
    <text evidence="2">The sequence shown here is derived from an EMBL/GenBank/DDBJ whole genome shotgun (WGS) entry which is preliminary data.</text>
</comment>
<dbReference type="Proteomes" id="UP000231878">
    <property type="component" value="Unassembled WGS sequence"/>
</dbReference>
<dbReference type="EMBL" id="PHRB01000012">
    <property type="protein sequence ID" value="PJO65581.1"/>
    <property type="molecule type" value="Genomic_DNA"/>
</dbReference>
<sequence length="63" mass="6603">MAARIRRRTGHYDSRAARCHAAPRAAARRRGGGAGPRSGAPKRTGPPSLAGPFVGRGSRPLSR</sequence>
<dbReference type="AlphaFoldDB" id="A0AAX0UBB9"/>
<feature type="region of interest" description="Disordered" evidence="1">
    <location>
        <begin position="1"/>
        <end position="63"/>
    </location>
</feature>
<name>A0AAX0UBB9_BURPE</name>
<protein>
    <submittedName>
        <fullName evidence="2">Uncharacterized protein</fullName>
    </submittedName>
</protein>
<gene>
    <name evidence="2" type="ORF">CWD88_14130</name>
</gene>
<evidence type="ECO:0000313" key="2">
    <source>
        <dbReference type="EMBL" id="PJO65581.1"/>
    </source>
</evidence>
<proteinExistence type="predicted"/>
<organism evidence="2 3">
    <name type="scientific">Burkholderia pseudomallei</name>
    <name type="common">Pseudomonas pseudomallei</name>
    <dbReference type="NCBI Taxonomy" id="28450"/>
    <lineage>
        <taxon>Bacteria</taxon>
        <taxon>Pseudomonadati</taxon>
        <taxon>Pseudomonadota</taxon>
        <taxon>Betaproteobacteria</taxon>
        <taxon>Burkholderiales</taxon>
        <taxon>Burkholderiaceae</taxon>
        <taxon>Burkholderia</taxon>
        <taxon>pseudomallei group</taxon>
    </lineage>
</organism>
<evidence type="ECO:0000313" key="3">
    <source>
        <dbReference type="Proteomes" id="UP000231878"/>
    </source>
</evidence>
<reference evidence="2 3" key="1">
    <citation type="submission" date="2017-11" db="EMBL/GenBank/DDBJ databases">
        <title>Molecular characterization of Burkholderia pseudomallei and closely related isolates from Vietnam.</title>
        <authorList>
            <person name="Ustinov D.V."/>
            <person name="Antonov A.S."/>
            <person name="Avdusheva E.F."/>
            <person name="Shpak I.M."/>
            <person name="Zakharova I.B."/>
            <person name="Thi L.A."/>
            <person name="Teteryatnikova N."/>
            <person name="Lopasteyskaya Y.A."/>
            <person name="Kuzyutina J.A."/>
            <person name="Ngo T.N."/>
            <person name="Victorov D.V."/>
        </authorList>
    </citation>
    <scope>NUCLEOTIDE SEQUENCE [LARGE SCALE GENOMIC DNA]</scope>
    <source>
        <strain evidence="2 3">V1512</strain>
    </source>
</reference>
<evidence type="ECO:0000256" key="1">
    <source>
        <dbReference type="SAM" id="MobiDB-lite"/>
    </source>
</evidence>